<dbReference type="AlphaFoldDB" id="A0A0A9CCG7"/>
<reference evidence="1" key="2">
    <citation type="journal article" date="2015" name="Data Brief">
        <title>Shoot transcriptome of the giant reed, Arundo donax.</title>
        <authorList>
            <person name="Barrero R.A."/>
            <person name="Guerrero F.D."/>
            <person name="Moolhuijzen P."/>
            <person name="Goolsby J.A."/>
            <person name="Tidwell J."/>
            <person name="Bellgard S.E."/>
            <person name="Bellgard M.I."/>
        </authorList>
    </citation>
    <scope>NUCLEOTIDE SEQUENCE</scope>
    <source>
        <tissue evidence="1">Shoot tissue taken approximately 20 cm above the soil surface</tissue>
    </source>
</reference>
<name>A0A0A9CCG7_ARUDO</name>
<accession>A0A0A9CCG7</accession>
<sequence length="18" mass="2167">MILLPCTSAYVFTWNMIY</sequence>
<dbReference type="EMBL" id="GBRH01224604">
    <property type="protein sequence ID" value="JAD73291.1"/>
    <property type="molecule type" value="Transcribed_RNA"/>
</dbReference>
<organism evidence="1">
    <name type="scientific">Arundo donax</name>
    <name type="common">Giant reed</name>
    <name type="synonym">Donax arundinaceus</name>
    <dbReference type="NCBI Taxonomy" id="35708"/>
    <lineage>
        <taxon>Eukaryota</taxon>
        <taxon>Viridiplantae</taxon>
        <taxon>Streptophyta</taxon>
        <taxon>Embryophyta</taxon>
        <taxon>Tracheophyta</taxon>
        <taxon>Spermatophyta</taxon>
        <taxon>Magnoliopsida</taxon>
        <taxon>Liliopsida</taxon>
        <taxon>Poales</taxon>
        <taxon>Poaceae</taxon>
        <taxon>PACMAD clade</taxon>
        <taxon>Arundinoideae</taxon>
        <taxon>Arundineae</taxon>
        <taxon>Arundo</taxon>
    </lineage>
</organism>
<reference evidence="1" key="1">
    <citation type="submission" date="2014-09" db="EMBL/GenBank/DDBJ databases">
        <authorList>
            <person name="Magalhaes I.L.F."/>
            <person name="Oliveira U."/>
            <person name="Santos F.R."/>
            <person name="Vidigal T.H.D.A."/>
            <person name="Brescovit A.D."/>
            <person name="Santos A.J."/>
        </authorList>
    </citation>
    <scope>NUCLEOTIDE SEQUENCE</scope>
    <source>
        <tissue evidence="1">Shoot tissue taken approximately 20 cm above the soil surface</tissue>
    </source>
</reference>
<protein>
    <submittedName>
        <fullName evidence="1">Uncharacterized protein</fullName>
    </submittedName>
</protein>
<evidence type="ECO:0000313" key="1">
    <source>
        <dbReference type="EMBL" id="JAD73291.1"/>
    </source>
</evidence>
<proteinExistence type="predicted"/>